<feature type="transmembrane region" description="Helical" evidence="1">
    <location>
        <begin position="18"/>
        <end position="36"/>
    </location>
</feature>
<dbReference type="HOGENOM" id="CLU_042529_7_0_9"/>
<dbReference type="CDD" id="cd02966">
    <property type="entry name" value="TlpA_like_family"/>
    <property type="match status" value="1"/>
</dbReference>
<keyword evidence="1" id="KW-0472">Membrane</keyword>
<evidence type="ECO:0000313" key="3">
    <source>
        <dbReference type="EMBL" id="ADL53043.1"/>
    </source>
</evidence>
<dbReference type="PANTHER" id="PTHR42852:SF17">
    <property type="entry name" value="THIOREDOXIN-LIKE PROTEIN HI_1115"/>
    <property type="match status" value="1"/>
</dbReference>
<dbReference type="Pfam" id="PF00578">
    <property type="entry name" value="AhpC-TSA"/>
    <property type="match status" value="1"/>
</dbReference>
<evidence type="ECO:0000256" key="1">
    <source>
        <dbReference type="SAM" id="Phobius"/>
    </source>
</evidence>
<dbReference type="KEGG" id="ccb:Clocel_3364"/>
<dbReference type="AlphaFoldDB" id="D9SV69"/>
<dbReference type="SUPFAM" id="SSF52833">
    <property type="entry name" value="Thioredoxin-like"/>
    <property type="match status" value="1"/>
</dbReference>
<evidence type="ECO:0000313" key="4">
    <source>
        <dbReference type="Proteomes" id="UP000002730"/>
    </source>
</evidence>
<dbReference type="InterPro" id="IPR013766">
    <property type="entry name" value="Thioredoxin_domain"/>
</dbReference>
<dbReference type="EMBL" id="CP002160">
    <property type="protein sequence ID" value="ADL53043.1"/>
    <property type="molecule type" value="Genomic_DNA"/>
</dbReference>
<name>D9SV69_CLOC7</name>
<dbReference type="eggNOG" id="COG0526">
    <property type="taxonomic scope" value="Bacteria"/>
</dbReference>
<protein>
    <submittedName>
        <fullName evidence="3">Alkyl hydroperoxide reductase/ Thiol specific antioxidant/ Mal allergen</fullName>
    </submittedName>
</protein>
<dbReference type="PANTHER" id="PTHR42852">
    <property type="entry name" value="THIOL:DISULFIDE INTERCHANGE PROTEIN DSBE"/>
    <property type="match status" value="1"/>
</dbReference>
<dbReference type="InterPro" id="IPR036249">
    <property type="entry name" value="Thioredoxin-like_sf"/>
</dbReference>
<dbReference type="InterPro" id="IPR050553">
    <property type="entry name" value="Thioredoxin_ResA/DsbE_sf"/>
</dbReference>
<sequence>MSKNDVTKNDISKKNSKVVVVFFVILGIFSAVINIGKLEYFSDKKPDVDKIAGITDGETGKMKKFSDIDLNGFNARTITGETLTSDYFKENDITMINIWATYCGGCVTEMPGISKLYSERPKNSNIISICEDSEKENQLATEIMTDAGAEFLTLIPDEKLTNVLLSHVSTLPTTIFVDKAGKMVGEPIFGARTPGEYKEIITDMMELAKNV</sequence>
<dbReference type="STRING" id="573061.Clocel_3364"/>
<dbReference type="GO" id="GO:0016209">
    <property type="term" value="F:antioxidant activity"/>
    <property type="evidence" value="ECO:0007669"/>
    <property type="project" value="InterPro"/>
</dbReference>
<keyword evidence="1" id="KW-0812">Transmembrane</keyword>
<feature type="domain" description="Thioredoxin" evidence="2">
    <location>
        <begin position="39"/>
        <end position="206"/>
    </location>
</feature>
<dbReference type="OrthoDB" id="9809733at2"/>
<dbReference type="GO" id="GO:0016491">
    <property type="term" value="F:oxidoreductase activity"/>
    <property type="evidence" value="ECO:0007669"/>
    <property type="project" value="InterPro"/>
</dbReference>
<reference evidence="3 4" key="1">
    <citation type="submission" date="2010-08" db="EMBL/GenBank/DDBJ databases">
        <title>Complete sequence of Clostridium cellulovorans 743B.</title>
        <authorList>
            <consortium name="US DOE Joint Genome Institute"/>
            <person name="Lucas S."/>
            <person name="Copeland A."/>
            <person name="Lapidus A."/>
            <person name="Cheng J.-F."/>
            <person name="Bruce D."/>
            <person name="Goodwin L."/>
            <person name="Pitluck S."/>
            <person name="Chertkov O."/>
            <person name="Detter J.C."/>
            <person name="Han C."/>
            <person name="Tapia R."/>
            <person name="Land M."/>
            <person name="Hauser L."/>
            <person name="Chang Y.-J."/>
            <person name="Jeffries C."/>
            <person name="Kyrpides N."/>
            <person name="Ivanova N."/>
            <person name="Mikhailova N."/>
            <person name="Hemme C.L."/>
            <person name="Woyke T."/>
        </authorList>
    </citation>
    <scope>NUCLEOTIDE SEQUENCE [LARGE SCALE GENOMIC DNA]</scope>
    <source>
        <strain evidence="4">ATCC 35296 / DSM 3052 / OCM 3 / 743B</strain>
    </source>
</reference>
<dbReference type="RefSeq" id="WP_010073442.1">
    <property type="nucleotide sequence ID" value="NC_014393.1"/>
</dbReference>
<gene>
    <name evidence="3" type="ordered locus">Clocel_3364</name>
</gene>
<keyword evidence="4" id="KW-1185">Reference proteome</keyword>
<keyword evidence="1" id="KW-1133">Transmembrane helix</keyword>
<dbReference type="PROSITE" id="PS51352">
    <property type="entry name" value="THIOREDOXIN_2"/>
    <property type="match status" value="1"/>
</dbReference>
<dbReference type="Proteomes" id="UP000002730">
    <property type="component" value="Chromosome"/>
</dbReference>
<organism evidence="3 4">
    <name type="scientific">Clostridium cellulovorans (strain ATCC 35296 / DSM 3052 / OCM 3 / 743B)</name>
    <dbReference type="NCBI Taxonomy" id="573061"/>
    <lineage>
        <taxon>Bacteria</taxon>
        <taxon>Bacillati</taxon>
        <taxon>Bacillota</taxon>
        <taxon>Clostridia</taxon>
        <taxon>Eubacteriales</taxon>
        <taxon>Clostridiaceae</taxon>
        <taxon>Clostridium</taxon>
    </lineage>
</organism>
<proteinExistence type="predicted"/>
<dbReference type="InterPro" id="IPR000866">
    <property type="entry name" value="AhpC/TSA"/>
</dbReference>
<dbReference type="Gene3D" id="3.40.30.10">
    <property type="entry name" value="Glutaredoxin"/>
    <property type="match status" value="1"/>
</dbReference>
<accession>D9SV69</accession>
<evidence type="ECO:0000259" key="2">
    <source>
        <dbReference type="PROSITE" id="PS51352"/>
    </source>
</evidence>